<dbReference type="Proteomes" id="UP000266426">
    <property type="component" value="Unassembled WGS sequence"/>
</dbReference>
<evidence type="ECO:0000256" key="3">
    <source>
        <dbReference type="ARBA" id="ARBA00022692"/>
    </source>
</evidence>
<feature type="transmembrane region" description="Helical" evidence="7">
    <location>
        <begin position="257"/>
        <end position="278"/>
    </location>
</feature>
<keyword evidence="5 7" id="KW-0472">Membrane</keyword>
<dbReference type="GO" id="GO:0043190">
    <property type="term" value="C:ATP-binding cassette (ABC) transporter complex"/>
    <property type="evidence" value="ECO:0007669"/>
    <property type="project" value="InterPro"/>
</dbReference>
<evidence type="ECO:0000256" key="7">
    <source>
        <dbReference type="SAM" id="Phobius"/>
    </source>
</evidence>
<comment type="caution">
    <text evidence="8">The sequence shown here is derived from an EMBL/GenBank/DDBJ whole genome shotgun (WGS) entry which is preliminary data.</text>
</comment>
<dbReference type="AlphaFoldDB" id="A0A3A4R4K6"/>
<evidence type="ECO:0000256" key="1">
    <source>
        <dbReference type="ARBA" id="ARBA00004141"/>
    </source>
</evidence>
<dbReference type="GO" id="GO:0055085">
    <property type="term" value="P:transmembrane transport"/>
    <property type="evidence" value="ECO:0007669"/>
    <property type="project" value="InterPro"/>
</dbReference>
<dbReference type="InterPro" id="IPR037294">
    <property type="entry name" value="ABC_BtuC-like"/>
</dbReference>
<keyword evidence="3 6" id="KW-0812">Transmembrane</keyword>
<accession>A0A3A4R4K6</accession>
<dbReference type="PANTHER" id="PTHR30477:SF18">
    <property type="entry name" value="METAL TRANSPORT SYSTEM MEMBRANE PROTEIN CT_417-RELATED"/>
    <property type="match status" value="1"/>
</dbReference>
<protein>
    <submittedName>
        <fullName evidence="8">Metal ABC transporter permease</fullName>
    </submittedName>
</protein>
<dbReference type="CDD" id="cd06550">
    <property type="entry name" value="TM_ABC_iron-siderophores_like"/>
    <property type="match status" value="1"/>
</dbReference>
<sequence length="294" mass="32069">MNEFIRALANPDIPFLRYALIAGLMASISFGIIGSYVVARRITYIAGAIAHCVLGGIGAGLFFQYKLGFAWSSPFFGALVCSIFAALVIGLVSIHAKQREDTVIGALWAAGMAAGLLFLSRTPGYFDPMSYLFGNILLISKYDVIIVIALDIAVIAAGILFYNKFLSICFDEEFAKTRGISTNRYYLLLLCLTAVSVFLLMRIVGLVMVIALLTIPVAIAENFARRMWQVMILSIILCMAFISSGLCISYTTDLPSGAVIVIIASISYLCVMAAKKIWSSRHFFKTSKNNVGKQ</sequence>
<reference evidence="8 9" key="1">
    <citation type="journal article" date="2017" name="ISME J.">
        <title>Energy and carbon metabolisms in a deep terrestrial subsurface fluid microbial community.</title>
        <authorList>
            <person name="Momper L."/>
            <person name="Jungbluth S.P."/>
            <person name="Lee M.D."/>
            <person name="Amend J.P."/>
        </authorList>
    </citation>
    <scope>NUCLEOTIDE SEQUENCE [LARGE SCALE GENOMIC DNA]</scope>
    <source>
        <strain evidence="8">SURF_26</strain>
    </source>
</reference>
<evidence type="ECO:0000256" key="4">
    <source>
        <dbReference type="ARBA" id="ARBA00022989"/>
    </source>
</evidence>
<organism evidence="8 9">
    <name type="scientific">Candidatus Auribacter fodinae</name>
    <dbReference type="NCBI Taxonomy" id="2093366"/>
    <lineage>
        <taxon>Bacteria</taxon>
        <taxon>Pseudomonadati</taxon>
        <taxon>Candidatus Auribacterota</taxon>
        <taxon>Candidatus Auribacteria</taxon>
        <taxon>Candidatus Auribacterales</taxon>
        <taxon>Candidatus Auribacteraceae</taxon>
        <taxon>Candidatus Auribacter</taxon>
    </lineage>
</organism>
<feature type="transmembrane region" description="Helical" evidence="7">
    <location>
        <begin position="102"/>
        <end position="121"/>
    </location>
</feature>
<comment type="subcellular location">
    <subcellularLocation>
        <location evidence="6">Cell membrane</location>
        <topology evidence="6">Multi-pass membrane protein</topology>
    </subcellularLocation>
    <subcellularLocation>
        <location evidence="1">Membrane</location>
        <topology evidence="1">Multi-pass membrane protein</topology>
    </subcellularLocation>
</comment>
<evidence type="ECO:0000313" key="9">
    <source>
        <dbReference type="Proteomes" id="UP000266426"/>
    </source>
</evidence>
<dbReference type="Pfam" id="PF00950">
    <property type="entry name" value="ABC-3"/>
    <property type="match status" value="1"/>
</dbReference>
<dbReference type="InterPro" id="IPR001626">
    <property type="entry name" value="ABC_TroCD"/>
</dbReference>
<feature type="transmembrane region" description="Helical" evidence="7">
    <location>
        <begin position="44"/>
        <end position="63"/>
    </location>
</feature>
<dbReference type="PANTHER" id="PTHR30477">
    <property type="entry name" value="ABC-TRANSPORTER METAL-BINDING PROTEIN"/>
    <property type="match status" value="1"/>
</dbReference>
<dbReference type="Gene3D" id="1.10.3470.10">
    <property type="entry name" value="ABC transporter involved in vitamin B12 uptake, BtuC"/>
    <property type="match status" value="1"/>
</dbReference>
<proteinExistence type="inferred from homology"/>
<gene>
    <name evidence="8" type="ORF">C4541_02920</name>
</gene>
<evidence type="ECO:0000256" key="6">
    <source>
        <dbReference type="RuleBase" id="RU003943"/>
    </source>
</evidence>
<feature type="transmembrane region" description="Helical" evidence="7">
    <location>
        <begin position="15"/>
        <end position="38"/>
    </location>
</feature>
<dbReference type="EMBL" id="QZJZ01000017">
    <property type="protein sequence ID" value="RJP61040.1"/>
    <property type="molecule type" value="Genomic_DNA"/>
</dbReference>
<keyword evidence="6" id="KW-0813">Transport</keyword>
<comment type="similarity">
    <text evidence="2 6">Belongs to the ABC-3 integral membrane protein family.</text>
</comment>
<feature type="transmembrane region" description="Helical" evidence="7">
    <location>
        <begin position="230"/>
        <end position="251"/>
    </location>
</feature>
<evidence type="ECO:0000256" key="2">
    <source>
        <dbReference type="ARBA" id="ARBA00008034"/>
    </source>
</evidence>
<feature type="transmembrane region" description="Helical" evidence="7">
    <location>
        <begin position="75"/>
        <end position="96"/>
    </location>
</feature>
<dbReference type="SUPFAM" id="SSF81345">
    <property type="entry name" value="ABC transporter involved in vitamin B12 uptake, BtuC"/>
    <property type="match status" value="1"/>
</dbReference>
<dbReference type="GO" id="GO:0010043">
    <property type="term" value="P:response to zinc ion"/>
    <property type="evidence" value="ECO:0007669"/>
    <property type="project" value="TreeGrafter"/>
</dbReference>
<keyword evidence="4 7" id="KW-1133">Transmembrane helix</keyword>
<feature type="transmembrane region" description="Helical" evidence="7">
    <location>
        <begin position="185"/>
        <end position="218"/>
    </location>
</feature>
<name>A0A3A4R4K6_9BACT</name>
<feature type="transmembrane region" description="Helical" evidence="7">
    <location>
        <begin position="142"/>
        <end position="165"/>
    </location>
</feature>
<evidence type="ECO:0000256" key="5">
    <source>
        <dbReference type="ARBA" id="ARBA00023136"/>
    </source>
</evidence>
<evidence type="ECO:0000313" key="8">
    <source>
        <dbReference type="EMBL" id="RJP61040.1"/>
    </source>
</evidence>